<evidence type="ECO:0000256" key="6">
    <source>
        <dbReference type="ARBA" id="ARBA00022729"/>
    </source>
</evidence>
<dbReference type="EMBL" id="VNHX01000014">
    <property type="protein sequence ID" value="TYP93154.1"/>
    <property type="molecule type" value="Genomic_DNA"/>
</dbReference>
<evidence type="ECO:0000256" key="4">
    <source>
        <dbReference type="ARBA" id="ARBA00022496"/>
    </source>
</evidence>
<comment type="caution">
    <text evidence="17">The sequence shown here is derived from an EMBL/GenBank/DDBJ whole genome shotgun (WGS) entry which is preliminary data.</text>
</comment>
<dbReference type="InterPro" id="IPR012910">
    <property type="entry name" value="Plug_dom"/>
</dbReference>
<keyword evidence="9 13" id="KW-0798">TonB box</keyword>
<dbReference type="Pfam" id="PF07715">
    <property type="entry name" value="Plug"/>
    <property type="match status" value="1"/>
</dbReference>
<evidence type="ECO:0000256" key="11">
    <source>
        <dbReference type="ARBA" id="ARBA00023237"/>
    </source>
</evidence>
<dbReference type="InterPro" id="IPR039426">
    <property type="entry name" value="TonB-dep_rcpt-like"/>
</dbReference>
<keyword evidence="4" id="KW-0410">Iron transport</keyword>
<accession>A0A5S5DCC3</accession>
<keyword evidence="3 12" id="KW-1134">Transmembrane beta strand</keyword>
<dbReference type="InterPro" id="IPR037066">
    <property type="entry name" value="Plug_dom_sf"/>
</dbReference>
<dbReference type="Proteomes" id="UP000325105">
    <property type="component" value="Unassembled WGS sequence"/>
</dbReference>
<evidence type="ECO:0000313" key="18">
    <source>
        <dbReference type="Proteomes" id="UP000325105"/>
    </source>
</evidence>
<keyword evidence="17" id="KW-0675">Receptor</keyword>
<keyword evidence="8" id="KW-0406">Ion transport</keyword>
<dbReference type="Pfam" id="PF00593">
    <property type="entry name" value="TonB_dep_Rec_b-barrel"/>
    <property type="match status" value="1"/>
</dbReference>
<feature type="domain" description="TonB-dependent receptor-like beta-barrel" evidence="15">
    <location>
        <begin position="281"/>
        <end position="656"/>
    </location>
</feature>
<evidence type="ECO:0000256" key="2">
    <source>
        <dbReference type="ARBA" id="ARBA00022448"/>
    </source>
</evidence>
<gene>
    <name evidence="17" type="ORF">BC792_11455</name>
</gene>
<evidence type="ECO:0000256" key="1">
    <source>
        <dbReference type="ARBA" id="ARBA00004571"/>
    </source>
</evidence>
<dbReference type="Gene3D" id="2.40.170.20">
    <property type="entry name" value="TonB-dependent receptor, beta-barrel domain"/>
    <property type="match status" value="1"/>
</dbReference>
<evidence type="ECO:0000256" key="12">
    <source>
        <dbReference type="PROSITE-ProRule" id="PRU01360"/>
    </source>
</evidence>
<keyword evidence="18" id="KW-1185">Reference proteome</keyword>
<comment type="subcellular location">
    <subcellularLocation>
        <location evidence="1 12">Cell outer membrane</location>
        <topology evidence="1 12">Multi-pass membrane protein</topology>
    </subcellularLocation>
</comment>
<keyword evidence="2 12" id="KW-0813">Transport</keyword>
<proteinExistence type="inferred from homology"/>
<dbReference type="GO" id="GO:0009279">
    <property type="term" value="C:cell outer membrane"/>
    <property type="evidence" value="ECO:0007669"/>
    <property type="project" value="UniProtKB-SubCell"/>
</dbReference>
<dbReference type="GO" id="GO:0015344">
    <property type="term" value="F:siderophore uptake transmembrane transporter activity"/>
    <property type="evidence" value="ECO:0007669"/>
    <property type="project" value="TreeGrafter"/>
</dbReference>
<keyword evidence="7" id="KW-0408">Iron</keyword>
<reference evidence="17 18" key="1">
    <citation type="submission" date="2019-07" db="EMBL/GenBank/DDBJ databases">
        <title>Genomic Encyclopedia of Archaeal and Bacterial Type Strains, Phase II (KMG-II): from individual species to whole genera.</title>
        <authorList>
            <person name="Goeker M."/>
        </authorList>
    </citation>
    <scope>NUCLEOTIDE SEQUENCE [LARGE SCALE GENOMIC DNA]</scope>
    <source>
        <strain evidence="17 18">DSM 18850</strain>
    </source>
</reference>
<keyword evidence="10 12" id="KW-0472">Membrane</keyword>
<feature type="domain" description="TonB-dependent receptor plug" evidence="16">
    <location>
        <begin position="46"/>
        <end position="152"/>
    </location>
</feature>
<evidence type="ECO:0000256" key="3">
    <source>
        <dbReference type="ARBA" id="ARBA00022452"/>
    </source>
</evidence>
<evidence type="ECO:0000256" key="7">
    <source>
        <dbReference type="ARBA" id="ARBA00023004"/>
    </source>
</evidence>
<evidence type="ECO:0000256" key="9">
    <source>
        <dbReference type="ARBA" id="ARBA00023077"/>
    </source>
</evidence>
<comment type="similarity">
    <text evidence="12 13">Belongs to the TonB-dependent receptor family.</text>
</comment>
<evidence type="ECO:0000256" key="8">
    <source>
        <dbReference type="ARBA" id="ARBA00023065"/>
    </source>
</evidence>
<evidence type="ECO:0000256" key="10">
    <source>
        <dbReference type="ARBA" id="ARBA00023136"/>
    </source>
</evidence>
<protein>
    <submittedName>
        <fullName evidence="17">Iron complex outermembrane receptor protein</fullName>
    </submittedName>
</protein>
<dbReference type="AlphaFoldDB" id="A0A5S5DCC3"/>
<dbReference type="PANTHER" id="PTHR32552:SF68">
    <property type="entry name" value="FERRICHROME OUTER MEMBRANE TRANSPORTER_PHAGE RECEPTOR"/>
    <property type="match status" value="1"/>
</dbReference>
<evidence type="ECO:0000259" key="16">
    <source>
        <dbReference type="Pfam" id="PF07715"/>
    </source>
</evidence>
<keyword evidence="11 12" id="KW-0998">Cell outer membrane</keyword>
<dbReference type="InterPro" id="IPR036942">
    <property type="entry name" value="Beta-barrel_TonB_sf"/>
</dbReference>
<dbReference type="PANTHER" id="PTHR32552">
    <property type="entry name" value="FERRICHROME IRON RECEPTOR-RELATED"/>
    <property type="match status" value="1"/>
</dbReference>
<feature type="signal peptide" evidence="14">
    <location>
        <begin position="1"/>
        <end position="22"/>
    </location>
</feature>
<dbReference type="InterPro" id="IPR000531">
    <property type="entry name" value="Beta-barrel_TonB"/>
</dbReference>
<feature type="chain" id="PRO_5024411438" evidence="14">
    <location>
        <begin position="23"/>
        <end position="691"/>
    </location>
</feature>
<organism evidence="17 18">
    <name type="scientific">Sphingobacterium allocomposti</name>
    <dbReference type="NCBI Taxonomy" id="415956"/>
    <lineage>
        <taxon>Bacteria</taxon>
        <taxon>Pseudomonadati</taxon>
        <taxon>Bacteroidota</taxon>
        <taxon>Sphingobacteriia</taxon>
        <taxon>Sphingobacteriales</taxon>
        <taxon>Sphingobacteriaceae</taxon>
        <taxon>Sphingobacterium</taxon>
    </lineage>
</organism>
<dbReference type="RefSeq" id="WP_148909097.1">
    <property type="nucleotide sequence ID" value="NZ_VNHX01000014.1"/>
</dbReference>
<sequence length="691" mass="77140">MSHLSKLLLLILVVSSSHTGFGQEQADTTTIQPIQVNVYFSSQPLMGLTASAQSITRRQLDHQQTNSLLPALNTVAGIRMEERSPGSYRLAMRGSLIRSPFGIRNAKIYMDEFPLTDAGGNTYLNLIDPFSLHAVHILKGPDGSLYGANSGGVLRLDPKGFGNMENKQELVLSGGSYGLFQEQLSLQHRLSDAYQFSVDQSFMRADGYRENTALNKKTFQTAHQWTYSPGNMLKLYVLYADLGYRTPGGLTEAQMKEDPSMARPAAGQTPGAKEQKAGIYNKTWYMGLAHEASLSKYMSHHIAVFGSTTDLENPFITNYEIRAERNLGVRTYFSYTNNDNRLLTWTMQAGFEGQKGWNRIENYGNERGAPTALQDRDKLNNAQTSVFYRATATFFDRWLLEGSLSWNTAAIDYTKHFPQIDVPSGEIDFGSIWMPRIASSYSFTEHVAARGSISKGYSAPTLAEVRASDNRINTGLNPETGTNYEIGLRAETKDRRFLADVSAYSYQMKNGIVRQLRENGEEYYVNAGEMDQKGIEASVLAHLLLPSPQRFLQQWTYQGSLARNFYRFGDYVSGNDDHSGNAMTAVPDWTVSNSVSLIFPRKIYVNLLHNYVSGMPLNDANTFFAESFHLLQAKAGMDIPVKGRLSLQVFVGADNLLNQQYNLGNDINAFGNRFFNPAAPRNYYGGVKIAL</sequence>
<keyword evidence="5 12" id="KW-0812">Transmembrane</keyword>
<evidence type="ECO:0000256" key="13">
    <source>
        <dbReference type="RuleBase" id="RU003357"/>
    </source>
</evidence>
<dbReference type="SUPFAM" id="SSF56935">
    <property type="entry name" value="Porins"/>
    <property type="match status" value="1"/>
</dbReference>
<evidence type="ECO:0000256" key="5">
    <source>
        <dbReference type="ARBA" id="ARBA00022692"/>
    </source>
</evidence>
<keyword evidence="6 14" id="KW-0732">Signal</keyword>
<evidence type="ECO:0000256" key="14">
    <source>
        <dbReference type="SAM" id="SignalP"/>
    </source>
</evidence>
<dbReference type="PROSITE" id="PS52016">
    <property type="entry name" value="TONB_DEPENDENT_REC_3"/>
    <property type="match status" value="1"/>
</dbReference>
<evidence type="ECO:0000313" key="17">
    <source>
        <dbReference type="EMBL" id="TYP93154.1"/>
    </source>
</evidence>
<evidence type="ECO:0000259" key="15">
    <source>
        <dbReference type="Pfam" id="PF00593"/>
    </source>
</evidence>
<dbReference type="Gene3D" id="2.170.130.10">
    <property type="entry name" value="TonB-dependent receptor, plug domain"/>
    <property type="match status" value="1"/>
</dbReference>
<name>A0A5S5DCC3_9SPHI</name>
<dbReference type="OrthoDB" id="9782587at2"/>